<dbReference type="AlphaFoldDB" id="A0A1K2FAL8"/>
<name>A0A1K2FAL8_STRAR</name>
<proteinExistence type="predicted"/>
<feature type="compositionally biased region" description="Low complexity" evidence="1">
    <location>
        <begin position="179"/>
        <end position="197"/>
    </location>
</feature>
<feature type="compositionally biased region" description="Basic residues" evidence="1">
    <location>
        <begin position="1"/>
        <end position="12"/>
    </location>
</feature>
<dbReference type="EMBL" id="FPJO01000053">
    <property type="protein sequence ID" value="SFY44799.1"/>
    <property type="molecule type" value="Genomic_DNA"/>
</dbReference>
<reference evidence="2 3" key="1">
    <citation type="submission" date="2016-11" db="EMBL/GenBank/DDBJ databases">
        <authorList>
            <person name="Jaros S."/>
            <person name="Januszkiewicz K."/>
            <person name="Wedrychowicz H."/>
        </authorList>
    </citation>
    <scope>NUCLEOTIDE SEQUENCE [LARGE SCALE GENOMIC DNA]</scope>
    <source>
        <strain evidence="2 3">OK807</strain>
    </source>
</reference>
<protein>
    <submittedName>
        <fullName evidence="2">Uncharacterized protein</fullName>
    </submittedName>
</protein>
<gene>
    <name evidence="2" type="ORF">SAMN02787144_105320</name>
</gene>
<evidence type="ECO:0000313" key="2">
    <source>
        <dbReference type="EMBL" id="SFY44799.1"/>
    </source>
</evidence>
<evidence type="ECO:0000313" key="3">
    <source>
        <dbReference type="Proteomes" id="UP000181909"/>
    </source>
</evidence>
<feature type="compositionally biased region" description="Low complexity" evidence="1">
    <location>
        <begin position="379"/>
        <end position="388"/>
    </location>
</feature>
<evidence type="ECO:0000256" key="1">
    <source>
        <dbReference type="SAM" id="MobiDB-lite"/>
    </source>
</evidence>
<dbReference type="Proteomes" id="UP000181909">
    <property type="component" value="Unassembled WGS sequence"/>
</dbReference>
<feature type="compositionally biased region" description="Polar residues" evidence="1">
    <location>
        <begin position="159"/>
        <end position="170"/>
    </location>
</feature>
<feature type="region of interest" description="Disordered" evidence="1">
    <location>
        <begin position="149"/>
        <end position="197"/>
    </location>
</feature>
<feature type="region of interest" description="Disordered" evidence="1">
    <location>
        <begin position="1"/>
        <end position="34"/>
    </location>
</feature>
<feature type="region of interest" description="Disordered" evidence="1">
    <location>
        <begin position="355"/>
        <end position="400"/>
    </location>
</feature>
<organism evidence="2 3">
    <name type="scientific">Streptomyces atratus</name>
    <dbReference type="NCBI Taxonomy" id="1893"/>
    <lineage>
        <taxon>Bacteria</taxon>
        <taxon>Bacillati</taxon>
        <taxon>Actinomycetota</taxon>
        <taxon>Actinomycetes</taxon>
        <taxon>Kitasatosporales</taxon>
        <taxon>Streptomycetaceae</taxon>
        <taxon>Streptomyces</taxon>
    </lineage>
</organism>
<accession>A0A1K2FAL8</accession>
<sequence length="400" mass="42982">MHLARTKTGAHRRSVEVLGPRKVRGPPDSRNRLPEWSPFLRPSCAAAGWVTSPSAAREEARTRGCRAAVHCTITFQGTRVLTSEGVGAWGRFPCDPPGPAGLYFAPAPTARRRGEPNCAPQPVAGYAGVSRSESMPGWWVSRSLQNSRHRLRAMERSESANSPRTNAPSKNDSRPPVPTAASKTAASPSSKPNSSTALHFDATISSDAGSQLPGTLASPRTGLTPACYPELDVRLHHPNPFRAAMMPGLLDVRLIFILCGGDAGLLTSSSVVLRGPVCRLCARHSGEWAGCFLRPDGRPGLGREDFGAQAGQAAFGRRCRKSRRTRAGVSLSDGRVGGVPDVGREDVAVQGFRQCRKSTQPSRKDQLNALPVHNKHGDTQPTDTTPPTHKIRQGTPREER</sequence>